<name>A0A7U3YEW7_GEOS0</name>
<protein>
    <submittedName>
        <fullName evidence="1">Uncharacterized protein</fullName>
    </submittedName>
</protein>
<gene>
    <name evidence="1" type="ORF">GY4MC1_1753</name>
</gene>
<dbReference type="EMBL" id="CP002293">
    <property type="protein sequence ID" value="ADP74527.1"/>
    <property type="molecule type" value="Genomic_DNA"/>
</dbReference>
<sequence>MKISWLTWAPGEKPKSRIPDAEGITAMCLIMTERD</sequence>
<dbReference type="AlphaFoldDB" id="A0A7U3YEW7"/>
<reference evidence="1" key="1">
    <citation type="submission" date="2010-10" db="EMBL/GenBank/DDBJ databases">
        <title>Complete sequence of chromosome of Geobacillus sp. Y4.1MC1.</title>
        <authorList>
            <consortium name="US DOE Joint Genome Institute"/>
            <person name="Lucas S."/>
            <person name="Copeland A."/>
            <person name="Lapidus A."/>
            <person name="Cheng J.-F."/>
            <person name="Bruce D."/>
            <person name="Goodwin L."/>
            <person name="Pitluck S."/>
            <person name="Chertkov O."/>
            <person name="Zhang X."/>
            <person name="Detter J.C."/>
            <person name="Han C."/>
            <person name="Tapia R."/>
            <person name="Land M."/>
            <person name="Hauser L."/>
            <person name="Jeffries C."/>
            <person name="Kyrpides N."/>
            <person name="Ivanova N."/>
            <person name="Ovchinnikova G."/>
            <person name="Brumm P."/>
            <person name="Mead D."/>
            <person name="Woyke T."/>
        </authorList>
    </citation>
    <scope>NUCLEOTIDE SEQUENCE [LARGE SCALE GENOMIC DNA]</scope>
    <source>
        <strain evidence="1">Y4.1MC1</strain>
    </source>
</reference>
<accession>A0A7U3YEW7</accession>
<dbReference type="KEGG" id="gmc:GY4MC1_1753"/>
<evidence type="ECO:0000313" key="1">
    <source>
        <dbReference type="EMBL" id="ADP74527.1"/>
    </source>
</evidence>
<organism evidence="1">
    <name type="scientific">Geobacillus sp. (strain Y4.1MC1)</name>
    <dbReference type="NCBI Taxonomy" id="581103"/>
    <lineage>
        <taxon>Bacteria</taxon>
        <taxon>Bacillati</taxon>
        <taxon>Bacillota</taxon>
        <taxon>Bacilli</taxon>
        <taxon>Bacillales</taxon>
        <taxon>Anoxybacillaceae</taxon>
        <taxon>Geobacillus</taxon>
    </lineage>
</organism>
<proteinExistence type="predicted"/>